<evidence type="ECO:0000313" key="3">
    <source>
        <dbReference type="Proteomes" id="UP000243459"/>
    </source>
</evidence>
<keyword evidence="3" id="KW-1185">Reference proteome</keyword>
<accession>A0A5P1EZY3</accession>
<dbReference type="AlphaFoldDB" id="A0A5P1EZY3"/>
<protein>
    <submittedName>
        <fullName evidence="2">Uncharacterized protein</fullName>
    </submittedName>
</protein>
<sequence length="94" mass="10516">MTAAAAPSPQHPRVSGPKPRGSDLMSKHGINVPRGVPKVSCRSKMFSLAKRRELFVDDHVTMRFTIENCRLMRISLEWVNSIASIAIDIFLARL</sequence>
<proteinExistence type="predicted"/>
<dbReference type="EMBL" id="CM007384">
    <property type="protein sequence ID" value="ONK71043.1"/>
    <property type="molecule type" value="Genomic_DNA"/>
</dbReference>
<evidence type="ECO:0000313" key="2">
    <source>
        <dbReference type="EMBL" id="ONK71043.1"/>
    </source>
</evidence>
<name>A0A5P1EZY3_ASPOF</name>
<reference evidence="3" key="1">
    <citation type="journal article" date="2017" name="Nat. Commun.">
        <title>The asparagus genome sheds light on the origin and evolution of a young Y chromosome.</title>
        <authorList>
            <person name="Harkess A."/>
            <person name="Zhou J."/>
            <person name="Xu C."/>
            <person name="Bowers J.E."/>
            <person name="Van der Hulst R."/>
            <person name="Ayyampalayam S."/>
            <person name="Mercati F."/>
            <person name="Riccardi P."/>
            <person name="McKain M.R."/>
            <person name="Kakrana A."/>
            <person name="Tang H."/>
            <person name="Ray J."/>
            <person name="Groenendijk J."/>
            <person name="Arikit S."/>
            <person name="Mathioni S.M."/>
            <person name="Nakano M."/>
            <person name="Shan H."/>
            <person name="Telgmann-Rauber A."/>
            <person name="Kanno A."/>
            <person name="Yue Z."/>
            <person name="Chen H."/>
            <person name="Li W."/>
            <person name="Chen Y."/>
            <person name="Xu X."/>
            <person name="Zhang Y."/>
            <person name="Luo S."/>
            <person name="Chen H."/>
            <person name="Gao J."/>
            <person name="Mao Z."/>
            <person name="Pires J.C."/>
            <person name="Luo M."/>
            <person name="Kudrna D."/>
            <person name="Wing R.A."/>
            <person name="Meyers B.C."/>
            <person name="Yi K."/>
            <person name="Kong H."/>
            <person name="Lavrijsen P."/>
            <person name="Sunseri F."/>
            <person name="Falavigna A."/>
            <person name="Ye Y."/>
            <person name="Leebens-Mack J.H."/>
            <person name="Chen G."/>
        </authorList>
    </citation>
    <scope>NUCLEOTIDE SEQUENCE [LARGE SCALE GENOMIC DNA]</scope>
    <source>
        <strain evidence="3">cv. DH0086</strain>
    </source>
</reference>
<organism evidence="2 3">
    <name type="scientific">Asparagus officinalis</name>
    <name type="common">Garden asparagus</name>
    <dbReference type="NCBI Taxonomy" id="4686"/>
    <lineage>
        <taxon>Eukaryota</taxon>
        <taxon>Viridiplantae</taxon>
        <taxon>Streptophyta</taxon>
        <taxon>Embryophyta</taxon>
        <taxon>Tracheophyta</taxon>
        <taxon>Spermatophyta</taxon>
        <taxon>Magnoliopsida</taxon>
        <taxon>Liliopsida</taxon>
        <taxon>Asparagales</taxon>
        <taxon>Asparagaceae</taxon>
        <taxon>Asparagoideae</taxon>
        <taxon>Asparagus</taxon>
    </lineage>
</organism>
<feature type="region of interest" description="Disordered" evidence="1">
    <location>
        <begin position="1"/>
        <end position="30"/>
    </location>
</feature>
<evidence type="ECO:0000256" key="1">
    <source>
        <dbReference type="SAM" id="MobiDB-lite"/>
    </source>
</evidence>
<dbReference type="Gramene" id="ONK71043">
    <property type="protein sequence ID" value="ONK71043"/>
    <property type="gene ID" value="A4U43_C04F4120"/>
</dbReference>
<dbReference type="Proteomes" id="UP000243459">
    <property type="component" value="Chromosome 4"/>
</dbReference>
<gene>
    <name evidence="2" type="ORF">A4U43_C04F4120</name>
</gene>